<feature type="domain" description="S1 motif" evidence="1">
    <location>
        <begin position="110"/>
        <end position="179"/>
    </location>
</feature>
<dbReference type="GO" id="GO:0005840">
    <property type="term" value="C:ribosome"/>
    <property type="evidence" value="ECO:0007669"/>
    <property type="project" value="UniProtKB-KW"/>
</dbReference>
<dbReference type="SMART" id="SM00316">
    <property type="entry name" value="S1"/>
    <property type="match status" value="3"/>
</dbReference>
<reference evidence="3" key="1">
    <citation type="submission" date="2017-06" db="EMBL/GenBank/DDBJ databases">
        <authorList>
            <person name="Varghese N."/>
            <person name="Submissions S."/>
        </authorList>
    </citation>
    <scope>NUCLEOTIDE SEQUENCE [LARGE SCALE GENOMIC DNA]</scope>
    <source>
        <strain evidence="3">JAD2</strain>
    </source>
</reference>
<dbReference type="InterPro" id="IPR003029">
    <property type="entry name" value="S1_domain"/>
</dbReference>
<dbReference type="CDD" id="cd00164">
    <property type="entry name" value="S1_like"/>
    <property type="match status" value="1"/>
</dbReference>
<dbReference type="Gene3D" id="2.40.50.140">
    <property type="entry name" value="Nucleic acid-binding proteins"/>
    <property type="match status" value="3"/>
</dbReference>
<dbReference type="InterPro" id="IPR050437">
    <property type="entry name" value="Ribos_protein_bS1-like"/>
</dbReference>
<evidence type="ECO:0000259" key="1">
    <source>
        <dbReference type="PROSITE" id="PS50126"/>
    </source>
</evidence>
<sequence>METSPVIVEQQEETEGSVRVPLRSLRPKMQVEGLVTAVTPAGAFVDIGSEIPGFIHISQLAPQPILRVSDVLKPGDRVIAWVKQVNRKKGLLSLTLIRPASYGWGQLRPGREFTGRVTRVEPDGLFVDIDAPVEGFVPASQIRKEGRVDPTGLFHPGDEVRVWVVSASRRERRLRLTMIPPPSVRWEDLKVGELIRGKVTRVEKFGAFVDIGAERDALIHISEFGVRNLKDPAEVLQEGQEIEARIILVDPEKKQIRLSLRGLLPVKEVEPGVPVRKTVPSRPAPPPEPVEGEEELTVMAYALKRALEEARARGRPVPPLESMSTN</sequence>
<evidence type="ECO:0000313" key="3">
    <source>
        <dbReference type="Proteomes" id="UP000197025"/>
    </source>
</evidence>
<dbReference type="OrthoDB" id="9804077at2"/>
<dbReference type="PROSITE" id="PS50126">
    <property type="entry name" value="S1"/>
    <property type="match status" value="3"/>
</dbReference>
<dbReference type="GO" id="GO:0003735">
    <property type="term" value="F:structural constituent of ribosome"/>
    <property type="evidence" value="ECO:0007669"/>
    <property type="project" value="TreeGrafter"/>
</dbReference>
<feature type="domain" description="S1 motif" evidence="1">
    <location>
        <begin position="28"/>
        <end position="97"/>
    </location>
</feature>
<keyword evidence="2" id="KW-0689">Ribosomal protein</keyword>
<dbReference type="GO" id="GO:0006412">
    <property type="term" value="P:translation"/>
    <property type="evidence" value="ECO:0007669"/>
    <property type="project" value="TreeGrafter"/>
</dbReference>
<dbReference type="AlphaFoldDB" id="A0A212PVT1"/>
<dbReference type="GO" id="GO:0003729">
    <property type="term" value="F:mRNA binding"/>
    <property type="evidence" value="ECO:0007669"/>
    <property type="project" value="UniProtKB-ARBA"/>
</dbReference>
<dbReference type="SUPFAM" id="SSF50249">
    <property type="entry name" value="Nucleic acid-binding proteins"/>
    <property type="match status" value="3"/>
</dbReference>
<accession>A0A212PVT1</accession>
<dbReference type="Proteomes" id="UP000197025">
    <property type="component" value="Unassembled WGS sequence"/>
</dbReference>
<gene>
    <name evidence="2" type="ORF">SAMN02746019_00020890</name>
</gene>
<name>A0A212PVT1_9CHLR</name>
<keyword evidence="2" id="KW-0687">Ribonucleoprotein</keyword>
<dbReference type="RefSeq" id="WP_088569892.1">
    <property type="nucleotide sequence ID" value="NZ_FYEK01000003.1"/>
</dbReference>
<dbReference type="InParanoid" id="A0A212PVT1"/>
<dbReference type="FunFam" id="2.40.50.140:FF:000051">
    <property type="entry name" value="RNA-binding transcriptional accessory protein"/>
    <property type="match status" value="1"/>
</dbReference>
<dbReference type="EMBL" id="FYEK01000003">
    <property type="protein sequence ID" value="SNB51040.1"/>
    <property type="molecule type" value="Genomic_DNA"/>
</dbReference>
<keyword evidence="3" id="KW-1185">Reference proteome</keyword>
<dbReference type="Pfam" id="PF00575">
    <property type="entry name" value="S1"/>
    <property type="match status" value="3"/>
</dbReference>
<proteinExistence type="predicted"/>
<evidence type="ECO:0000313" key="2">
    <source>
        <dbReference type="EMBL" id="SNB51040.1"/>
    </source>
</evidence>
<organism evidence="2 3">
    <name type="scientific">Thermoflexus hugenholtzii JAD2</name>
    <dbReference type="NCBI Taxonomy" id="877466"/>
    <lineage>
        <taxon>Bacteria</taxon>
        <taxon>Bacillati</taxon>
        <taxon>Chloroflexota</taxon>
        <taxon>Thermoflexia</taxon>
        <taxon>Thermoflexales</taxon>
        <taxon>Thermoflexaceae</taxon>
        <taxon>Thermoflexus</taxon>
    </lineage>
</organism>
<dbReference type="GO" id="GO:0005737">
    <property type="term" value="C:cytoplasm"/>
    <property type="evidence" value="ECO:0007669"/>
    <property type="project" value="UniProtKB-ARBA"/>
</dbReference>
<protein>
    <submittedName>
        <fullName evidence="2">Ribosomal protein S1</fullName>
    </submittedName>
</protein>
<feature type="domain" description="S1 motif" evidence="1">
    <location>
        <begin position="192"/>
        <end position="261"/>
    </location>
</feature>
<dbReference type="InterPro" id="IPR012340">
    <property type="entry name" value="NA-bd_OB-fold"/>
</dbReference>
<dbReference type="PANTHER" id="PTHR10724">
    <property type="entry name" value="30S RIBOSOMAL PROTEIN S1"/>
    <property type="match status" value="1"/>
</dbReference>